<evidence type="ECO:0000313" key="7">
    <source>
        <dbReference type="EMBL" id="RYU91148.1"/>
    </source>
</evidence>
<evidence type="ECO:0000259" key="6">
    <source>
        <dbReference type="Pfam" id="PF00291"/>
    </source>
</evidence>
<dbReference type="InterPro" id="IPR036052">
    <property type="entry name" value="TrpB-like_PALP_sf"/>
</dbReference>
<comment type="similarity">
    <text evidence="2">Belongs to the ACC deaminase/D-cysteine desulfhydrase family.</text>
</comment>
<evidence type="ECO:0000256" key="3">
    <source>
        <dbReference type="ARBA" id="ARBA00022898"/>
    </source>
</evidence>
<evidence type="ECO:0000256" key="2">
    <source>
        <dbReference type="ARBA" id="ARBA00008639"/>
    </source>
</evidence>
<proteinExistence type="inferred from homology"/>
<comment type="cofactor">
    <cofactor evidence="1">
        <name>pyridoxal 5'-phosphate</name>
        <dbReference type="ChEBI" id="CHEBI:597326"/>
    </cofactor>
</comment>
<reference evidence="7 8" key="1">
    <citation type="submission" date="2019-02" db="EMBL/GenBank/DDBJ databases">
        <title>Bacterial novel species Mucilaginibacter sp. 17JY9-4 isolated from soil.</title>
        <authorList>
            <person name="Jung H.-Y."/>
        </authorList>
    </citation>
    <scope>NUCLEOTIDE SEQUENCE [LARGE SCALE GENOMIC DNA]</scope>
    <source>
        <strain evidence="7 8">17JY9-4</strain>
    </source>
</reference>
<dbReference type="Proteomes" id="UP000293331">
    <property type="component" value="Unassembled WGS sequence"/>
</dbReference>
<keyword evidence="8" id="KW-1185">Reference proteome</keyword>
<accession>A0A4Q5LP21</accession>
<dbReference type="InterPro" id="IPR027278">
    <property type="entry name" value="ACCD_DCysDesulf"/>
</dbReference>
<dbReference type="PIRSF" id="PIRSF006278">
    <property type="entry name" value="ACCD_DCysDesulf"/>
    <property type="match status" value="1"/>
</dbReference>
<sequence length="302" mass="33343">MDISLDIYSPTQPIESKLFADKGIKVFIKRDDLIHPIISGNKWRKLKYVLQQAQAQNKTHLVTFGGAYSNHLLATAAAAAKFGFKATGIVRGEEVENDTLFLCKLHGMQLIFTDRESYRDKQALFNKFFADNGQAFFIDEGGASAEGAKGCSELVDELTETYDHIFCACGTGTTAAGVINGIAKNNLPTQFNAIPVFKNGEFMKVEIDRFLTAPANYSLHLDYHFGGYGKTTPELINFIKQFVVDTGILIEPIYTGKMLYAIFDLAAKGHFTPGSKILAIHSGGIWGLLGMKDKFNRDLADF</sequence>
<evidence type="ECO:0000256" key="1">
    <source>
        <dbReference type="ARBA" id="ARBA00001933"/>
    </source>
</evidence>
<organism evidence="7 8">
    <name type="scientific">Mucilaginibacter terrigena</name>
    <dbReference type="NCBI Taxonomy" id="2492395"/>
    <lineage>
        <taxon>Bacteria</taxon>
        <taxon>Pseudomonadati</taxon>
        <taxon>Bacteroidota</taxon>
        <taxon>Sphingobacteriia</taxon>
        <taxon>Sphingobacteriales</taxon>
        <taxon>Sphingobacteriaceae</taxon>
        <taxon>Mucilaginibacter</taxon>
    </lineage>
</organism>
<dbReference type="PANTHER" id="PTHR43780:SF2">
    <property type="entry name" value="1-AMINOCYCLOPROPANE-1-CARBOXYLATE DEAMINASE-RELATED"/>
    <property type="match status" value="1"/>
</dbReference>
<dbReference type="InterPro" id="IPR001926">
    <property type="entry name" value="TrpB-like_PALP"/>
</dbReference>
<dbReference type="EMBL" id="SEWG01000002">
    <property type="protein sequence ID" value="RYU91148.1"/>
    <property type="molecule type" value="Genomic_DNA"/>
</dbReference>
<evidence type="ECO:0000256" key="5">
    <source>
        <dbReference type="PIRSR" id="PIRSR006278-2"/>
    </source>
</evidence>
<dbReference type="GO" id="GO:0019148">
    <property type="term" value="F:D-cysteine desulfhydrase activity"/>
    <property type="evidence" value="ECO:0007669"/>
    <property type="project" value="TreeGrafter"/>
</dbReference>
<evidence type="ECO:0000256" key="4">
    <source>
        <dbReference type="PIRSR" id="PIRSR006278-1"/>
    </source>
</evidence>
<comment type="caution">
    <text evidence="7">The sequence shown here is derived from an EMBL/GenBank/DDBJ whole genome shotgun (WGS) entry which is preliminary data.</text>
</comment>
<dbReference type="OrthoDB" id="9801249at2"/>
<keyword evidence="3 5" id="KW-0663">Pyridoxal phosphate</keyword>
<dbReference type="SUPFAM" id="SSF53686">
    <property type="entry name" value="Tryptophan synthase beta subunit-like PLP-dependent enzymes"/>
    <property type="match status" value="1"/>
</dbReference>
<gene>
    <name evidence="7" type="ORF">EWM62_04190</name>
</gene>
<name>A0A4Q5LP21_9SPHI</name>
<dbReference type="Gene3D" id="3.40.50.1100">
    <property type="match status" value="2"/>
</dbReference>
<dbReference type="Pfam" id="PF00291">
    <property type="entry name" value="PALP"/>
    <property type="match status" value="1"/>
</dbReference>
<dbReference type="AlphaFoldDB" id="A0A4Q5LP21"/>
<protein>
    <submittedName>
        <fullName evidence="7">Pyridoxal-phosphate dependent enzyme</fullName>
    </submittedName>
</protein>
<feature type="active site" description="Nucleophile" evidence="4">
    <location>
        <position position="69"/>
    </location>
</feature>
<feature type="modified residue" description="N6-(pyridoxal phosphate)lysine" evidence="5">
    <location>
        <position position="42"/>
    </location>
</feature>
<feature type="domain" description="Tryptophan synthase beta chain-like PALP" evidence="6">
    <location>
        <begin position="10"/>
        <end position="283"/>
    </location>
</feature>
<dbReference type="RefSeq" id="WP_129875408.1">
    <property type="nucleotide sequence ID" value="NZ_SEWG01000002.1"/>
</dbReference>
<dbReference type="PANTHER" id="PTHR43780">
    <property type="entry name" value="1-AMINOCYCLOPROPANE-1-CARBOXYLATE DEAMINASE-RELATED"/>
    <property type="match status" value="1"/>
</dbReference>
<evidence type="ECO:0000313" key="8">
    <source>
        <dbReference type="Proteomes" id="UP000293331"/>
    </source>
</evidence>